<dbReference type="InterPro" id="IPR036412">
    <property type="entry name" value="HAD-like_sf"/>
</dbReference>
<dbReference type="Proteomes" id="UP000222894">
    <property type="component" value="Genome"/>
</dbReference>
<sequence>MQIEKPIILTDVDGVLVQWTSGLPYFAQKNGIRTDEILKTLVDERFRTGEELFGVNGRIADILMREYNNSDFIKYLAGYVDAIDVVNRLKEHYDFIAITALGDSNQALMNRCCNLNTLFPGAFKDILCVDIGETKMPHYISVKQKYKDRLVCFVDDLVSNLQDCHDAMSQLPQIHMLRTENAREVKHDIAKYHTAKNWYDIEKLLVNLNPKPIKMDLSHLSTWEDKPVTIEAKA</sequence>
<proteinExistence type="predicted"/>
<dbReference type="Gene3D" id="3.40.50.1000">
    <property type="entry name" value="HAD superfamily/HAD-like"/>
    <property type="match status" value="1"/>
</dbReference>
<evidence type="ECO:0000313" key="1">
    <source>
        <dbReference type="EMBL" id="APU00663.1"/>
    </source>
</evidence>
<dbReference type="SUPFAM" id="SSF56784">
    <property type="entry name" value="HAD-like"/>
    <property type="match status" value="1"/>
</dbReference>
<accession>A0A219YAD3</accession>
<name>A0A219YAD3_9CAUD</name>
<dbReference type="InterPro" id="IPR023214">
    <property type="entry name" value="HAD_sf"/>
</dbReference>
<reference evidence="1 2" key="1">
    <citation type="journal article" date="2017" name="Sci. Rep.">
        <title>Characterization and diversity of phages infecting Aeromonas salmonicida subsp. salmonicida.</title>
        <authorList>
            <person name="Vincent A.T."/>
            <person name="Paquet V.E."/>
            <person name="Bernatchez A."/>
            <person name="Tremblay D.M."/>
            <person name="Moineau S."/>
            <person name="Charette S.J."/>
        </authorList>
    </citation>
    <scope>NUCLEOTIDE SEQUENCE [LARGE SCALE GENOMIC DNA]</scope>
</reference>
<evidence type="ECO:0000313" key="2">
    <source>
        <dbReference type="Proteomes" id="UP000222894"/>
    </source>
</evidence>
<protein>
    <submittedName>
        <fullName evidence="1">Uncharacterized protein</fullName>
    </submittedName>
</protein>
<organism evidence="1 2">
    <name type="scientific">Aeromonas phage 44RR2.8t.2</name>
    <dbReference type="NCBI Taxonomy" id="1932900"/>
    <lineage>
        <taxon>Viruses</taxon>
        <taxon>Duplodnaviria</taxon>
        <taxon>Heunggongvirae</taxon>
        <taxon>Uroviricota</taxon>
        <taxon>Caudoviricetes</taxon>
        <taxon>Pantevenvirales</taxon>
        <taxon>Straboviridae</taxon>
        <taxon>Biquartavirus</taxon>
        <taxon>Biquartavirus 44RR2</taxon>
    </lineage>
</organism>
<dbReference type="EMBL" id="KY290948">
    <property type="protein sequence ID" value="APU00663.1"/>
    <property type="molecule type" value="Genomic_DNA"/>
</dbReference>